<proteinExistence type="predicted"/>
<comment type="caution">
    <text evidence="1">The sequence shown here is derived from an EMBL/GenBank/DDBJ whole genome shotgun (WGS) entry which is preliminary data.</text>
</comment>
<gene>
    <name evidence="1" type="ORF">CFR75_05670</name>
</gene>
<dbReference type="Proteomes" id="UP000248257">
    <property type="component" value="Unassembled WGS sequence"/>
</dbReference>
<name>A0A318PV94_KOMXY</name>
<keyword evidence="2" id="KW-1185">Reference proteome</keyword>
<sequence>MAGMPPLMGHGMPQPAPYDTTWRDDYLLPAARKHEFLKVSFSQNFRACLENAVDESERFFGVSSEGCLKKSSPKNFIIAMG</sequence>
<dbReference type="AlphaFoldDB" id="A0A318PV94"/>
<evidence type="ECO:0000313" key="1">
    <source>
        <dbReference type="EMBL" id="PYD57526.1"/>
    </source>
</evidence>
<dbReference type="EMBL" id="NKUC01000008">
    <property type="protein sequence ID" value="PYD57526.1"/>
    <property type="molecule type" value="Genomic_DNA"/>
</dbReference>
<evidence type="ECO:0000313" key="2">
    <source>
        <dbReference type="Proteomes" id="UP000248257"/>
    </source>
</evidence>
<protein>
    <submittedName>
        <fullName evidence="1">Uncharacterized protein</fullName>
    </submittedName>
</protein>
<reference evidence="1 2" key="1">
    <citation type="submission" date="2017-07" db="EMBL/GenBank/DDBJ databases">
        <title>A draft genome sequence of Komagataeibacter xylinus LMG 1515.</title>
        <authorList>
            <person name="Skraban J."/>
            <person name="Cleenwerck I."/>
            <person name="Vandamme P."/>
            <person name="Trcek J."/>
        </authorList>
    </citation>
    <scope>NUCLEOTIDE SEQUENCE [LARGE SCALE GENOMIC DNA]</scope>
    <source>
        <strain evidence="1 2">LMG 1515</strain>
    </source>
</reference>
<accession>A0A318PV94</accession>
<organism evidence="1 2">
    <name type="scientific">Komagataeibacter xylinus</name>
    <name type="common">Gluconacetobacter xylinus</name>
    <dbReference type="NCBI Taxonomy" id="28448"/>
    <lineage>
        <taxon>Bacteria</taxon>
        <taxon>Pseudomonadati</taxon>
        <taxon>Pseudomonadota</taxon>
        <taxon>Alphaproteobacteria</taxon>
        <taxon>Acetobacterales</taxon>
        <taxon>Acetobacteraceae</taxon>
        <taxon>Komagataeibacter</taxon>
    </lineage>
</organism>